<keyword evidence="1" id="KW-0548">Nucleotidyltransferase</keyword>
<reference evidence="1" key="1">
    <citation type="submission" date="2018-08" db="EMBL/GenBank/DDBJ databases">
        <authorList>
            <person name="Zhong J."/>
            <person name="Zhu J.Z."/>
        </authorList>
    </citation>
    <scope>NUCLEOTIDE SEQUENCE</scope>
    <source>
        <strain evidence="1">BLH-1-4</strain>
    </source>
</reference>
<keyword evidence="1" id="KW-0696">RNA-directed RNA polymerase</keyword>
<protein>
    <submittedName>
        <fullName evidence="1">RNA-dependent RNA polymerase</fullName>
    </submittedName>
</protein>
<dbReference type="GO" id="GO:0003968">
    <property type="term" value="F:RNA-directed RNA polymerase activity"/>
    <property type="evidence" value="ECO:0007669"/>
    <property type="project" value="UniProtKB-KW"/>
</dbReference>
<name>A0A3G8EWC8_9VIRU</name>
<proteinExistence type="predicted"/>
<accession>A0A3G8EWC8</accession>
<evidence type="ECO:0000313" key="1">
    <source>
        <dbReference type="EMBL" id="AZF86114.1"/>
    </source>
</evidence>
<keyword evidence="1" id="KW-0808">Transferase</keyword>
<organism evidence="1">
    <name type="scientific">Sclerotium rolfsii ourmia-like virus 1</name>
    <dbReference type="NCBI Taxonomy" id="2490825"/>
    <lineage>
        <taxon>Viruses</taxon>
        <taxon>Riboviria</taxon>
        <taxon>Orthornavirae</taxon>
        <taxon>Lenarviricota</taxon>
        <taxon>Miaviricetes</taxon>
        <taxon>Ourlivirales</taxon>
        <taxon>Botourmiaviridae</taxon>
        <taxon>Ourmiavirus</taxon>
    </lineage>
</organism>
<sequence length="128" mass="14506">MGFGRHRTLAMIKAGVIKINGDDIVFRCTETERQQWLSILPQCGLVLEHQKTLVHRSVFTLNSTFFMARASRLPRWVWFFRASSVLAAAVPQRKVPLPIRSGRHTASFLSTLADNTRNLTTPGRARLC</sequence>
<dbReference type="EMBL" id="MH766504">
    <property type="protein sequence ID" value="AZF86114.1"/>
    <property type="molecule type" value="Genomic_RNA"/>
</dbReference>